<dbReference type="InterPro" id="IPR055066">
    <property type="entry name" value="AASDHPPT_N"/>
</dbReference>
<feature type="domain" description="4'-phosphopantetheinyl transferase" evidence="3">
    <location>
        <begin position="133"/>
        <end position="199"/>
    </location>
</feature>
<comment type="caution">
    <text evidence="5">The sequence shown here is derived from an EMBL/GenBank/DDBJ whole genome shotgun (WGS) entry which is preliminary data.</text>
</comment>
<dbReference type="PANTHER" id="PTHR12215">
    <property type="entry name" value="PHOSPHOPANTETHEINE TRANSFERASE"/>
    <property type="match status" value="1"/>
</dbReference>
<keyword evidence="6" id="KW-1185">Reference proteome</keyword>
<gene>
    <name evidence="5" type="ORF">SAMN05444412_11457</name>
</gene>
<feature type="domain" description="4'-phosphopantetheinyl transferase N-terminal" evidence="4">
    <location>
        <begin position="52"/>
        <end position="126"/>
    </location>
</feature>
<protein>
    <submittedName>
        <fullName evidence="5">4'-phosphopantetheinyl transferase</fullName>
    </submittedName>
</protein>
<dbReference type="Pfam" id="PF22624">
    <property type="entry name" value="AASDHPPT_N"/>
    <property type="match status" value="1"/>
</dbReference>
<dbReference type="Gene3D" id="3.90.470.20">
    <property type="entry name" value="4'-phosphopantetheinyl transferase domain"/>
    <property type="match status" value="2"/>
</dbReference>
<accession>A0A1H3SZK5</accession>
<organism evidence="5 6">
    <name type="scientific">Rhodonellum ikkaensis</name>
    <dbReference type="NCBI Taxonomy" id="336829"/>
    <lineage>
        <taxon>Bacteria</taxon>
        <taxon>Pseudomonadati</taxon>
        <taxon>Bacteroidota</taxon>
        <taxon>Cytophagia</taxon>
        <taxon>Cytophagales</taxon>
        <taxon>Cytophagaceae</taxon>
        <taxon>Rhodonellum</taxon>
    </lineage>
</organism>
<evidence type="ECO:0000256" key="2">
    <source>
        <dbReference type="ARBA" id="ARBA00022679"/>
    </source>
</evidence>
<dbReference type="GO" id="GO:0016740">
    <property type="term" value="F:transferase activity"/>
    <property type="evidence" value="ECO:0007669"/>
    <property type="project" value="UniProtKB-KW"/>
</dbReference>
<evidence type="ECO:0000313" key="6">
    <source>
        <dbReference type="Proteomes" id="UP000199663"/>
    </source>
</evidence>
<name>A0A1H3SZK5_9BACT</name>
<dbReference type="InterPro" id="IPR037143">
    <property type="entry name" value="4-PPantetheinyl_Trfase_dom_sf"/>
</dbReference>
<evidence type="ECO:0000256" key="1">
    <source>
        <dbReference type="ARBA" id="ARBA00010990"/>
    </source>
</evidence>
<dbReference type="SUPFAM" id="SSF56214">
    <property type="entry name" value="4'-phosphopantetheinyl transferase"/>
    <property type="match status" value="2"/>
</dbReference>
<dbReference type="PANTHER" id="PTHR12215:SF10">
    <property type="entry name" value="L-AMINOADIPATE-SEMIALDEHYDE DEHYDROGENASE-PHOSPHOPANTETHEINYL TRANSFERASE"/>
    <property type="match status" value="1"/>
</dbReference>
<dbReference type="InterPro" id="IPR008278">
    <property type="entry name" value="4-PPantetheinyl_Trfase_dom"/>
</dbReference>
<dbReference type="InterPro" id="IPR050559">
    <property type="entry name" value="P-Pant_transferase_sf"/>
</dbReference>
<evidence type="ECO:0000259" key="3">
    <source>
        <dbReference type="Pfam" id="PF01648"/>
    </source>
</evidence>
<dbReference type="Pfam" id="PF01648">
    <property type="entry name" value="ACPS"/>
    <property type="match status" value="1"/>
</dbReference>
<dbReference type="EMBL" id="FNQC01000014">
    <property type="protein sequence ID" value="SDZ43011.1"/>
    <property type="molecule type" value="Genomic_DNA"/>
</dbReference>
<reference evidence="5 6" key="1">
    <citation type="submission" date="2016-10" db="EMBL/GenBank/DDBJ databases">
        <authorList>
            <person name="Varghese N."/>
            <person name="Submissions S."/>
        </authorList>
    </citation>
    <scope>NUCLEOTIDE SEQUENCE [LARGE SCALE GENOMIC DNA]</scope>
    <source>
        <strain evidence="5 6">DSM 17997</strain>
    </source>
</reference>
<keyword evidence="2 5" id="KW-0808">Transferase</keyword>
<dbReference type="Proteomes" id="UP000199663">
    <property type="component" value="Unassembled WGS sequence"/>
</dbReference>
<comment type="similarity">
    <text evidence="1">Belongs to the P-Pant transferase superfamily. Gsp/Sfp/HetI/AcpT family.</text>
</comment>
<sequence length="246" mass="28930">MNFRMKAELYCKWKTPEPIWEKGPSFDLDNGVHVWRIGLDEGFDYAKGYSFLLEREDVFKIGRFYNLADQKRFVISKVFRKILIANYLREPLQNLKFGETEMKKPILLEQMDFHFNISHSGNYVMFVFSSVACGVDVEFINPDFPSKSIMEFCYSQEEQDFVLDSPNPTYSFYRIWTAKESLIKAIGTGLQDNLKEICCLNGVWDLPMSLSRGNSFWTTMSFSDDESHVWSVTFQDRSKKIRFFET</sequence>
<evidence type="ECO:0000259" key="4">
    <source>
        <dbReference type="Pfam" id="PF22624"/>
    </source>
</evidence>
<proteinExistence type="inferred from homology"/>
<evidence type="ECO:0000313" key="5">
    <source>
        <dbReference type="EMBL" id="SDZ43011.1"/>
    </source>
</evidence>